<proteinExistence type="predicted"/>
<evidence type="ECO:0000313" key="2">
    <source>
        <dbReference type="EMBL" id="MDW3779688.1"/>
    </source>
</evidence>
<dbReference type="EMBL" id="JAUEQX010000023">
    <property type="protein sequence ID" value="MDW3779688.1"/>
    <property type="molecule type" value="Genomic_DNA"/>
</dbReference>
<organism evidence="2 3">
    <name type="scientific">Kluyvera cryocrescens</name>
    <name type="common">Kluyvera citrophila</name>
    <dbReference type="NCBI Taxonomy" id="580"/>
    <lineage>
        <taxon>Bacteria</taxon>
        <taxon>Pseudomonadati</taxon>
        <taxon>Pseudomonadota</taxon>
        <taxon>Gammaproteobacteria</taxon>
        <taxon>Enterobacterales</taxon>
        <taxon>Enterobacteriaceae</taxon>
        <taxon>Kluyvera</taxon>
    </lineage>
</organism>
<dbReference type="RefSeq" id="WP_318243179.1">
    <property type="nucleotide sequence ID" value="NZ_JAMWJA010000011.1"/>
</dbReference>
<sequence length="108" mass="11862">MADKKWFTTDDVEVAKMALDELPDLREKRLTKSDVLEKLKEQIITLSTSKGYSVEDIRSALETAGVKTSTKAIREILSTRKKPTAGAGGPRGKRKPADKNATESGKVE</sequence>
<gene>
    <name evidence="2" type="ORF">QWU01_23085</name>
</gene>
<feature type="region of interest" description="Disordered" evidence="1">
    <location>
        <begin position="76"/>
        <end position="108"/>
    </location>
</feature>
<accession>A0AAW9CCL2</accession>
<comment type="caution">
    <text evidence="2">The sequence shown here is derived from an EMBL/GenBank/DDBJ whole genome shotgun (WGS) entry which is preliminary data.</text>
</comment>
<protein>
    <submittedName>
        <fullName evidence="2">Molybdopterin-guanine dinucleotide biosynthesis protein MobC</fullName>
    </submittedName>
</protein>
<evidence type="ECO:0000256" key="1">
    <source>
        <dbReference type="SAM" id="MobiDB-lite"/>
    </source>
</evidence>
<name>A0AAW9CCL2_KLUCR</name>
<dbReference type="Proteomes" id="UP001276300">
    <property type="component" value="Unassembled WGS sequence"/>
</dbReference>
<evidence type="ECO:0000313" key="3">
    <source>
        <dbReference type="Proteomes" id="UP001276300"/>
    </source>
</evidence>
<reference evidence="2" key="1">
    <citation type="journal article" date="2023" name="J Glob Antimicrob Resist">
        <title>Emergence of NDM-1 and KPC-3 carbapenemases in Kluyvera cryocrescens: Investigating genetic heterogeneity and acquisition routes of blaNDM-1 in Enterobacterales species in Portugal.</title>
        <authorList>
            <person name="Loiodice M."/>
            <person name="Ribeiro M."/>
            <person name="Peixe L."/>
            <person name="Novais A."/>
        </authorList>
    </citation>
    <scope>NUCLEOTIDE SEQUENCE</scope>
    <source>
        <strain evidence="2">K629</strain>
    </source>
</reference>
<feature type="compositionally biased region" description="Basic and acidic residues" evidence="1">
    <location>
        <begin position="95"/>
        <end position="108"/>
    </location>
</feature>
<dbReference type="AlphaFoldDB" id="A0AAW9CCL2"/>